<dbReference type="Proteomes" id="UP000789901">
    <property type="component" value="Unassembled WGS sequence"/>
</dbReference>
<gene>
    <name evidence="1" type="ORF">GMARGA_LOCUS21290</name>
</gene>
<evidence type="ECO:0000313" key="2">
    <source>
        <dbReference type="Proteomes" id="UP000789901"/>
    </source>
</evidence>
<keyword evidence="2" id="KW-1185">Reference proteome</keyword>
<dbReference type="EMBL" id="CAJVQB010019521">
    <property type="protein sequence ID" value="CAG8791417.1"/>
    <property type="molecule type" value="Genomic_DNA"/>
</dbReference>
<reference evidence="1 2" key="1">
    <citation type="submission" date="2021-06" db="EMBL/GenBank/DDBJ databases">
        <authorList>
            <person name="Kallberg Y."/>
            <person name="Tangrot J."/>
            <person name="Rosling A."/>
        </authorList>
    </citation>
    <scope>NUCLEOTIDE SEQUENCE [LARGE SCALE GENOMIC DNA]</scope>
    <source>
        <strain evidence="1 2">120-4 pot B 10/14</strain>
    </source>
</reference>
<name>A0ABN7VRH2_GIGMA</name>
<proteinExistence type="predicted"/>
<sequence>MTTQVVKFHIGLVARYWYQDELQDKELQNVLNSIVSDFHIIEQIRSNNMLNTKDQQIINKKVKYANGFEKMKKALNTALDLEYEKELINISTCFINQKVSIYENFNNENASSDQSEQIIIMDSLVVKHRGQPATKRLKSSSEINGHQALEYNQSAINA</sequence>
<protein>
    <submittedName>
        <fullName evidence="1">2951_t:CDS:1</fullName>
    </submittedName>
</protein>
<comment type="caution">
    <text evidence="1">The sequence shown here is derived from an EMBL/GenBank/DDBJ whole genome shotgun (WGS) entry which is preliminary data.</text>
</comment>
<organism evidence="1 2">
    <name type="scientific">Gigaspora margarita</name>
    <dbReference type="NCBI Taxonomy" id="4874"/>
    <lineage>
        <taxon>Eukaryota</taxon>
        <taxon>Fungi</taxon>
        <taxon>Fungi incertae sedis</taxon>
        <taxon>Mucoromycota</taxon>
        <taxon>Glomeromycotina</taxon>
        <taxon>Glomeromycetes</taxon>
        <taxon>Diversisporales</taxon>
        <taxon>Gigasporaceae</taxon>
        <taxon>Gigaspora</taxon>
    </lineage>
</organism>
<evidence type="ECO:0000313" key="1">
    <source>
        <dbReference type="EMBL" id="CAG8791417.1"/>
    </source>
</evidence>
<accession>A0ABN7VRH2</accession>